<comment type="caution">
    <text evidence="3">The sequence shown here is derived from an EMBL/GenBank/DDBJ whole genome shotgun (WGS) entry which is preliminary data.</text>
</comment>
<evidence type="ECO:0000313" key="3">
    <source>
        <dbReference type="EMBL" id="GHI19196.1"/>
    </source>
</evidence>
<feature type="compositionally biased region" description="Low complexity" evidence="1">
    <location>
        <begin position="86"/>
        <end position="124"/>
    </location>
</feature>
<keyword evidence="2" id="KW-0472">Membrane</keyword>
<gene>
    <name evidence="3" type="ORF">Shyd_05670</name>
</gene>
<keyword evidence="4" id="KW-1185">Reference proteome</keyword>
<feature type="compositionally biased region" description="Basic residues" evidence="1">
    <location>
        <begin position="10"/>
        <end position="23"/>
    </location>
</feature>
<accession>A0ABQ3P2G3</accession>
<proteinExistence type="predicted"/>
<feature type="transmembrane region" description="Helical" evidence="2">
    <location>
        <begin position="24"/>
        <end position="44"/>
    </location>
</feature>
<feature type="region of interest" description="Disordered" evidence="1">
    <location>
        <begin position="44"/>
        <end position="150"/>
    </location>
</feature>
<dbReference type="EMBL" id="BNDW01000004">
    <property type="protein sequence ID" value="GHI19196.1"/>
    <property type="molecule type" value="Genomic_DNA"/>
</dbReference>
<organism evidence="3 4">
    <name type="scientific">Streptomyces hydrogenans</name>
    <dbReference type="NCBI Taxonomy" id="1873719"/>
    <lineage>
        <taxon>Bacteria</taxon>
        <taxon>Bacillati</taxon>
        <taxon>Actinomycetota</taxon>
        <taxon>Actinomycetes</taxon>
        <taxon>Kitasatosporales</taxon>
        <taxon>Streptomycetaceae</taxon>
        <taxon>Streptomyces</taxon>
    </lineage>
</organism>
<dbReference type="Proteomes" id="UP001052739">
    <property type="component" value="Unassembled WGS sequence"/>
</dbReference>
<evidence type="ECO:0000313" key="4">
    <source>
        <dbReference type="Proteomes" id="UP001052739"/>
    </source>
</evidence>
<feature type="compositionally biased region" description="Basic residues" evidence="1">
    <location>
        <begin position="138"/>
        <end position="150"/>
    </location>
</feature>
<dbReference type="RefSeq" id="WP_190224215.1">
    <property type="nucleotide sequence ID" value="NZ_BNBS01000051.1"/>
</dbReference>
<keyword evidence="2" id="KW-0812">Transmembrane</keyword>
<protein>
    <recommendedName>
        <fullName evidence="5">Serine/threonine protein kinase</fullName>
    </recommendedName>
</protein>
<sequence length="150" mass="14351">MSFEDPARAPRGRRRHASARRGRGVVWLAAAGGIAVLGLGAVALTGGGARGPAERDADGGGLPTLIQADPTASGTTPEPDSPPSRTAGPAATGRPGATATASSATPSPSGSAPAAPSASSTPSAEPVPDASDATRSAKPGRGRGNGKGRG</sequence>
<evidence type="ECO:0008006" key="5">
    <source>
        <dbReference type="Google" id="ProtNLM"/>
    </source>
</evidence>
<evidence type="ECO:0000256" key="1">
    <source>
        <dbReference type="SAM" id="MobiDB-lite"/>
    </source>
</evidence>
<reference evidence="3" key="1">
    <citation type="submission" date="2024-05" db="EMBL/GenBank/DDBJ databases">
        <title>Whole genome shotgun sequence of Streptomyces hydrogenans NBRC 13475.</title>
        <authorList>
            <person name="Komaki H."/>
            <person name="Tamura T."/>
        </authorList>
    </citation>
    <scope>NUCLEOTIDE SEQUENCE</scope>
    <source>
        <strain evidence="3">NBRC 13475</strain>
    </source>
</reference>
<keyword evidence="2" id="KW-1133">Transmembrane helix</keyword>
<feature type="region of interest" description="Disordered" evidence="1">
    <location>
        <begin position="1"/>
        <end position="23"/>
    </location>
</feature>
<evidence type="ECO:0000256" key="2">
    <source>
        <dbReference type="SAM" id="Phobius"/>
    </source>
</evidence>
<dbReference type="GeneID" id="94006294"/>
<name>A0ABQ3P2G3_9ACTN</name>